<dbReference type="SUPFAM" id="SSF51735">
    <property type="entry name" value="NAD(P)-binding Rossmann-fold domains"/>
    <property type="match status" value="1"/>
</dbReference>
<dbReference type="WBParaSite" id="Smp_244950.1">
    <property type="protein sequence ID" value="Smp_244950.1"/>
    <property type="gene ID" value="Smp_244950"/>
</dbReference>
<reference evidence="3" key="2">
    <citation type="submission" date="2019-11" db="UniProtKB">
        <authorList>
            <consortium name="WormBaseParasite"/>
        </authorList>
    </citation>
    <scope>IDENTIFICATION</scope>
    <source>
        <strain evidence="3">Puerto Rican</strain>
    </source>
</reference>
<evidence type="ECO:0000256" key="1">
    <source>
        <dbReference type="RuleBase" id="RU000363"/>
    </source>
</evidence>
<dbReference type="PANTHER" id="PTHR44147:SF2">
    <property type="entry name" value="DEHYDROGENASE_REDUCTASE SDR FAMILY MEMBER 1"/>
    <property type="match status" value="1"/>
</dbReference>
<dbReference type="PANTHER" id="PTHR44147">
    <property type="entry name" value="DEHYDROGENASE/REDUCTASE SDR FAMILY MEMBER 1"/>
    <property type="match status" value="1"/>
</dbReference>
<accession>A0A5K4F1L1</accession>
<dbReference type="Proteomes" id="UP000008854">
    <property type="component" value="Unassembled WGS sequence"/>
</dbReference>
<dbReference type="PRINTS" id="PR00080">
    <property type="entry name" value="SDRFAMILY"/>
</dbReference>
<dbReference type="STRING" id="6183.A0A5K4F1L1"/>
<proteinExistence type="inferred from homology"/>
<dbReference type="AlphaFoldDB" id="A0A5K4F1L1"/>
<name>A0A5K4F1L1_SCHMA</name>
<keyword evidence="2" id="KW-1185">Reference proteome</keyword>
<dbReference type="Pfam" id="PF00106">
    <property type="entry name" value="adh_short"/>
    <property type="match status" value="1"/>
</dbReference>
<evidence type="ECO:0000313" key="3">
    <source>
        <dbReference type="WBParaSite" id="Smp_244950.1"/>
    </source>
</evidence>
<dbReference type="PRINTS" id="PR00081">
    <property type="entry name" value="GDHRDH"/>
</dbReference>
<evidence type="ECO:0000313" key="2">
    <source>
        <dbReference type="Proteomes" id="UP000008854"/>
    </source>
</evidence>
<comment type="similarity">
    <text evidence="1">Belongs to the short-chain dehydrogenases/reductases (SDR) family.</text>
</comment>
<reference evidence="2" key="1">
    <citation type="journal article" date="2012" name="PLoS Negl. Trop. Dis.">
        <title>A systematically improved high quality genome and transcriptome of the human blood fluke Schistosoma mansoni.</title>
        <authorList>
            <person name="Protasio A.V."/>
            <person name="Tsai I.J."/>
            <person name="Babbage A."/>
            <person name="Nichol S."/>
            <person name="Hunt M."/>
            <person name="Aslett M.A."/>
            <person name="De Silva N."/>
            <person name="Velarde G.S."/>
            <person name="Anderson T.J."/>
            <person name="Clark R.C."/>
            <person name="Davidson C."/>
            <person name="Dillon G.P."/>
            <person name="Holroyd N.E."/>
            <person name="LoVerde P.T."/>
            <person name="Lloyd C."/>
            <person name="McQuillan J."/>
            <person name="Oliveira G."/>
            <person name="Otto T.D."/>
            <person name="Parker-Manuel S.J."/>
            <person name="Quail M.A."/>
            <person name="Wilson R.A."/>
            <person name="Zerlotini A."/>
            <person name="Dunne D.W."/>
            <person name="Berriman M."/>
        </authorList>
    </citation>
    <scope>NUCLEOTIDE SEQUENCE [LARGE SCALE GENOMIC DNA]</scope>
    <source>
        <strain evidence="2">Puerto Rican</strain>
    </source>
</reference>
<protein>
    <submittedName>
        <fullName evidence="3">Dehydrogenase/reductase SDR family member 1</fullName>
    </submittedName>
</protein>
<dbReference type="Gene3D" id="3.40.50.720">
    <property type="entry name" value="NAD(P)-binding Rossmann-like Domain"/>
    <property type="match status" value="1"/>
</dbReference>
<organism evidence="2 3">
    <name type="scientific">Schistosoma mansoni</name>
    <name type="common">Blood fluke</name>
    <dbReference type="NCBI Taxonomy" id="6183"/>
    <lineage>
        <taxon>Eukaryota</taxon>
        <taxon>Metazoa</taxon>
        <taxon>Spiralia</taxon>
        <taxon>Lophotrochozoa</taxon>
        <taxon>Platyhelminthes</taxon>
        <taxon>Trematoda</taxon>
        <taxon>Digenea</taxon>
        <taxon>Strigeidida</taxon>
        <taxon>Schistosomatoidea</taxon>
        <taxon>Schistosomatidae</taxon>
        <taxon>Schistosoma</taxon>
    </lineage>
</organism>
<sequence>MKDITGCVCLVTGATRGIGKGIAVSLGKSGATVYLTGRTSVPLSGGVGGSLQETSDIINNFGGKAIPVAVDHSNEDEIKNLFHQIDREQKGRLDIVVNNAYSAVTFIQKNMAKPYYDITDRSPGEAWDVVNNTGLKNHYICSVLATRMMIEYQKKLNSSSAQPGLIVNITSIGGKIYLFNVAYGSGKAALDRLTHDMAFELKKENVNISVVGVSPGLVRTEHILDAASKGSLTVNIENSESPELVGRVIVGMAAESPKKLLSRSGHIFLVSDLAEEYGIHEDCGREVMNIRSLKYLLSYRGYYIAKFIPSFIRIPEWLFYIILKYR</sequence>
<dbReference type="InParanoid" id="A0A5K4F1L1"/>
<dbReference type="InterPro" id="IPR002347">
    <property type="entry name" value="SDR_fam"/>
</dbReference>
<dbReference type="InterPro" id="IPR036291">
    <property type="entry name" value="NAD(P)-bd_dom_sf"/>
</dbReference>